<dbReference type="EMBL" id="JBHUGY010000028">
    <property type="protein sequence ID" value="MFD2055029.1"/>
    <property type="molecule type" value="Genomic_DNA"/>
</dbReference>
<evidence type="ECO:0000313" key="1">
    <source>
        <dbReference type="EMBL" id="MFD2055029.1"/>
    </source>
</evidence>
<comment type="caution">
    <text evidence="1">The sequence shown here is derived from an EMBL/GenBank/DDBJ whole genome shotgun (WGS) entry which is preliminary data.</text>
</comment>
<evidence type="ECO:0000313" key="2">
    <source>
        <dbReference type="Proteomes" id="UP001597349"/>
    </source>
</evidence>
<reference evidence="2" key="1">
    <citation type="journal article" date="2019" name="Int. J. Syst. Evol. Microbiol.">
        <title>The Global Catalogue of Microorganisms (GCM) 10K type strain sequencing project: providing services to taxonomists for standard genome sequencing and annotation.</title>
        <authorList>
            <consortium name="The Broad Institute Genomics Platform"/>
            <consortium name="The Broad Institute Genome Sequencing Center for Infectious Disease"/>
            <person name="Wu L."/>
            <person name="Ma J."/>
        </authorList>
    </citation>
    <scope>NUCLEOTIDE SEQUENCE [LARGE SCALE GENOMIC DNA]</scope>
    <source>
        <strain evidence="2">CGMCC 1.16226</strain>
    </source>
</reference>
<dbReference type="RefSeq" id="WP_095088813.1">
    <property type="nucleotide sequence ID" value="NZ_JBHUGY010000028.1"/>
</dbReference>
<sequence>MTASSAAFAASRDILKKSEWDSHRITGEIGGTRQMSCQYGFDPETRGAHVISADKLDRLRGFPTEAEVDRRDRGFPAFLPRAEHL</sequence>
<gene>
    <name evidence="1" type="ORF">ACFSQT_18815</name>
</gene>
<name>A0ABW4WF01_9HYPH</name>
<protein>
    <submittedName>
        <fullName evidence="1">Uncharacterized protein</fullName>
    </submittedName>
</protein>
<dbReference type="Proteomes" id="UP001597349">
    <property type="component" value="Unassembled WGS sequence"/>
</dbReference>
<keyword evidence="2" id="KW-1185">Reference proteome</keyword>
<organism evidence="1 2">
    <name type="scientific">Mesorhizobium calcicola</name>
    <dbReference type="NCBI Taxonomy" id="1300310"/>
    <lineage>
        <taxon>Bacteria</taxon>
        <taxon>Pseudomonadati</taxon>
        <taxon>Pseudomonadota</taxon>
        <taxon>Alphaproteobacteria</taxon>
        <taxon>Hyphomicrobiales</taxon>
        <taxon>Phyllobacteriaceae</taxon>
        <taxon>Mesorhizobium</taxon>
    </lineage>
</organism>
<accession>A0ABW4WF01</accession>
<proteinExistence type="predicted"/>